<feature type="domain" description="HTH cro/C1-type" evidence="3">
    <location>
        <begin position="21"/>
        <end position="75"/>
    </location>
</feature>
<gene>
    <name evidence="4" type="ORF">METEAL_39170</name>
</gene>
<organism evidence="4 5">
    <name type="scientific">Mesoterricola silvestris</name>
    <dbReference type="NCBI Taxonomy" id="2927979"/>
    <lineage>
        <taxon>Bacteria</taxon>
        <taxon>Pseudomonadati</taxon>
        <taxon>Acidobacteriota</taxon>
        <taxon>Holophagae</taxon>
        <taxon>Holophagales</taxon>
        <taxon>Holophagaceae</taxon>
        <taxon>Mesoterricola</taxon>
    </lineage>
</organism>
<evidence type="ECO:0000256" key="1">
    <source>
        <dbReference type="ARBA" id="ARBA00023125"/>
    </source>
</evidence>
<evidence type="ECO:0000313" key="5">
    <source>
        <dbReference type="Proteomes" id="UP001238179"/>
    </source>
</evidence>
<evidence type="ECO:0000313" key="4">
    <source>
        <dbReference type="EMBL" id="BDU74743.1"/>
    </source>
</evidence>
<keyword evidence="5" id="KW-1185">Reference proteome</keyword>
<dbReference type="PANTHER" id="PTHR46558:SF4">
    <property type="entry name" value="DNA-BIDING PHAGE PROTEIN"/>
    <property type="match status" value="1"/>
</dbReference>
<sequence length="150" mass="16508">MKRFDSNSDAPLSVSSLGDRIKAVRLTWRWSQEEMAEALRVDQASISFWERDKIKPSGSAIVALASLFRTSTDALEEGTGFRIPDPPSHPESAKVDREFPRSVSLPAGSEDVVMVVDLADGSSKGKQLSEAMMSLVQGVKDSRRVWVVLE</sequence>
<dbReference type="Pfam" id="PF01381">
    <property type="entry name" value="HTH_3"/>
    <property type="match status" value="1"/>
</dbReference>
<evidence type="ECO:0000259" key="3">
    <source>
        <dbReference type="PROSITE" id="PS50943"/>
    </source>
</evidence>
<dbReference type="AlphaFoldDB" id="A0AA48H2D5"/>
<dbReference type="RefSeq" id="WP_316413416.1">
    <property type="nucleotide sequence ID" value="NZ_AP027080.1"/>
</dbReference>
<dbReference type="GO" id="GO:0003677">
    <property type="term" value="F:DNA binding"/>
    <property type="evidence" value="ECO:0007669"/>
    <property type="project" value="UniProtKB-KW"/>
</dbReference>
<dbReference type="SMART" id="SM00530">
    <property type="entry name" value="HTH_XRE"/>
    <property type="match status" value="1"/>
</dbReference>
<dbReference type="EMBL" id="AP027080">
    <property type="protein sequence ID" value="BDU74743.1"/>
    <property type="molecule type" value="Genomic_DNA"/>
</dbReference>
<dbReference type="SUPFAM" id="SSF47413">
    <property type="entry name" value="lambda repressor-like DNA-binding domains"/>
    <property type="match status" value="1"/>
</dbReference>
<name>A0AA48H2D5_9BACT</name>
<dbReference type="PROSITE" id="PS50943">
    <property type="entry name" value="HTH_CROC1"/>
    <property type="match status" value="1"/>
</dbReference>
<feature type="region of interest" description="Disordered" evidence="2">
    <location>
        <begin position="78"/>
        <end position="98"/>
    </location>
</feature>
<dbReference type="InterPro" id="IPR010982">
    <property type="entry name" value="Lambda_DNA-bd_dom_sf"/>
</dbReference>
<evidence type="ECO:0000256" key="2">
    <source>
        <dbReference type="SAM" id="MobiDB-lite"/>
    </source>
</evidence>
<accession>A0AA48H2D5</accession>
<protein>
    <recommendedName>
        <fullName evidence="3">HTH cro/C1-type domain-containing protein</fullName>
    </recommendedName>
</protein>
<dbReference type="Gene3D" id="1.10.260.40">
    <property type="entry name" value="lambda repressor-like DNA-binding domains"/>
    <property type="match status" value="1"/>
</dbReference>
<proteinExistence type="predicted"/>
<dbReference type="Proteomes" id="UP001238179">
    <property type="component" value="Chromosome"/>
</dbReference>
<dbReference type="PANTHER" id="PTHR46558">
    <property type="entry name" value="TRACRIPTIONAL REGULATORY PROTEIN-RELATED-RELATED"/>
    <property type="match status" value="1"/>
</dbReference>
<dbReference type="KEGG" id="msil:METEAL_39170"/>
<dbReference type="InterPro" id="IPR001387">
    <property type="entry name" value="Cro/C1-type_HTH"/>
</dbReference>
<dbReference type="CDD" id="cd00093">
    <property type="entry name" value="HTH_XRE"/>
    <property type="match status" value="1"/>
</dbReference>
<reference evidence="5" key="1">
    <citation type="journal article" date="2023" name="Int. J. Syst. Evol. Microbiol.">
        <title>Mesoterricola silvestris gen. nov., sp. nov., Mesoterricola sediminis sp. nov., Geothrix oryzae sp. nov., Geothrix edaphica sp. nov., Geothrix rubra sp. nov., and Geothrix limicola sp. nov., six novel members of Acidobacteriota isolated from soils.</title>
        <authorList>
            <person name="Itoh H."/>
            <person name="Sugisawa Y."/>
            <person name="Mise K."/>
            <person name="Xu Z."/>
            <person name="Kuniyasu M."/>
            <person name="Ushijima N."/>
            <person name="Kawano K."/>
            <person name="Kobayashi E."/>
            <person name="Shiratori Y."/>
            <person name="Masuda Y."/>
            <person name="Senoo K."/>
        </authorList>
    </citation>
    <scope>NUCLEOTIDE SEQUENCE [LARGE SCALE GENOMIC DNA]</scope>
    <source>
        <strain evidence="5">W79</strain>
    </source>
</reference>
<keyword evidence="1" id="KW-0238">DNA-binding</keyword>